<keyword evidence="9" id="KW-1185">Reference proteome</keyword>
<dbReference type="SUPFAM" id="SSF103473">
    <property type="entry name" value="MFS general substrate transporter"/>
    <property type="match status" value="1"/>
</dbReference>
<dbReference type="InterPro" id="IPR020846">
    <property type="entry name" value="MFS_dom"/>
</dbReference>
<feature type="transmembrane region" description="Helical" evidence="6">
    <location>
        <begin position="166"/>
        <end position="188"/>
    </location>
</feature>
<organism evidence="8 9">
    <name type="scientific">Deinobacterium chartae</name>
    <dbReference type="NCBI Taxonomy" id="521158"/>
    <lineage>
        <taxon>Bacteria</taxon>
        <taxon>Thermotogati</taxon>
        <taxon>Deinococcota</taxon>
        <taxon>Deinococci</taxon>
        <taxon>Deinococcales</taxon>
        <taxon>Deinococcaceae</taxon>
        <taxon>Deinobacterium</taxon>
    </lineage>
</organism>
<dbReference type="Gene3D" id="1.20.1250.20">
    <property type="entry name" value="MFS general substrate transporter like domains"/>
    <property type="match status" value="1"/>
</dbReference>
<name>A0A841I2R7_9DEIO</name>
<dbReference type="GO" id="GO:0005886">
    <property type="term" value="C:plasma membrane"/>
    <property type="evidence" value="ECO:0007669"/>
    <property type="project" value="UniProtKB-SubCell"/>
</dbReference>
<feature type="transmembrane region" description="Helical" evidence="6">
    <location>
        <begin position="367"/>
        <end position="388"/>
    </location>
</feature>
<feature type="transmembrane region" description="Helical" evidence="6">
    <location>
        <begin position="251"/>
        <end position="273"/>
    </location>
</feature>
<comment type="caution">
    <text evidence="8">The sequence shown here is derived from an EMBL/GenBank/DDBJ whole genome shotgun (WGS) entry which is preliminary data.</text>
</comment>
<dbReference type="GO" id="GO:0022857">
    <property type="term" value="F:transmembrane transporter activity"/>
    <property type="evidence" value="ECO:0007669"/>
    <property type="project" value="InterPro"/>
</dbReference>
<keyword evidence="5 6" id="KW-0472">Membrane</keyword>
<feature type="transmembrane region" description="Helical" evidence="6">
    <location>
        <begin position="138"/>
        <end position="160"/>
    </location>
</feature>
<dbReference type="CDD" id="cd06173">
    <property type="entry name" value="MFS_MefA_like"/>
    <property type="match status" value="1"/>
</dbReference>
<dbReference type="PANTHER" id="PTHR23513:SF11">
    <property type="entry name" value="STAPHYLOFERRIN A TRANSPORTER"/>
    <property type="match status" value="1"/>
</dbReference>
<dbReference type="InterPro" id="IPR011701">
    <property type="entry name" value="MFS"/>
</dbReference>
<dbReference type="InterPro" id="IPR022324">
    <property type="entry name" value="Bacilysin_exporter_BacE_put"/>
</dbReference>
<feature type="transmembrane region" description="Helical" evidence="6">
    <location>
        <begin position="209"/>
        <end position="231"/>
    </location>
</feature>
<feature type="transmembrane region" description="Helical" evidence="6">
    <location>
        <begin position="98"/>
        <end position="117"/>
    </location>
</feature>
<sequence length="401" mass="41608">MQTKLWNKDFTLYWLGTAQATFGTSLAGVALSFLVLELTGSAASMGITLALALAPGLLSPLAGTLVDRIPLKLPLVAGDFVRGLLMLGVWMLAEGGQLHVAALYALALLSGLIGAIYQPAAASLIPTLVPAGELARANGLLGMATQSMRLIGLVAGGWMVGQIGSAGSLAVNGVSFLVMGVLLMFVRMPRRAAPAGRGFWQDFREGFQVVRASRVISLIMVLAFFINAAFAPLEMLLPVQMQRYGVGAQGYGMFMGLMTLGMLLGSGMVAALGARFRGQLGLALGLAGLGLSLVLLALTPSYLPSLIGSVLMGLSLGVTNTAVGLLAQTLVAPEFRGRVFGFVGAVAQIGMPLTLLLLASVADRLPISGIFWAAGLTTLATAAAWTLWGRERPGIVQPKTV</sequence>
<keyword evidence="4 6" id="KW-1133">Transmembrane helix</keyword>
<feature type="domain" description="Major facilitator superfamily (MFS) profile" evidence="7">
    <location>
        <begin position="215"/>
        <end position="401"/>
    </location>
</feature>
<dbReference type="Proteomes" id="UP000569951">
    <property type="component" value="Unassembled WGS sequence"/>
</dbReference>
<dbReference type="PANTHER" id="PTHR23513">
    <property type="entry name" value="INTEGRAL MEMBRANE EFFLUX PROTEIN-RELATED"/>
    <property type="match status" value="1"/>
</dbReference>
<keyword evidence="2" id="KW-1003">Cell membrane</keyword>
<dbReference type="InterPro" id="IPR036259">
    <property type="entry name" value="MFS_trans_sf"/>
</dbReference>
<evidence type="ECO:0000259" key="7">
    <source>
        <dbReference type="PROSITE" id="PS50850"/>
    </source>
</evidence>
<feature type="transmembrane region" description="Helical" evidence="6">
    <location>
        <begin position="73"/>
        <end position="92"/>
    </location>
</feature>
<evidence type="ECO:0000256" key="4">
    <source>
        <dbReference type="ARBA" id="ARBA00022989"/>
    </source>
</evidence>
<dbReference type="RefSeq" id="WP_183987324.1">
    <property type="nucleotide sequence ID" value="NZ_JACHHG010000007.1"/>
</dbReference>
<dbReference type="Pfam" id="PF07690">
    <property type="entry name" value="MFS_1"/>
    <property type="match status" value="1"/>
</dbReference>
<evidence type="ECO:0000256" key="5">
    <source>
        <dbReference type="ARBA" id="ARBA00023136"/>
    </source>
</evidence>
<evidence type="ECO:0000313" key="8">
    <source>
        <dbReference type="EMBL" id="MBB6098669.1"/>
    </source>
</evidence>
<dbReference type="EMBL" id="JACHHG010000007">
    <property type="protein sequence ID" value="MBB6098669.1"/>
    <property type="molecule type" value="Genomic_DNA"/>
</dbReference>
<proteinExistence type="predicted"/>
<evidence type="ECO:0000256" key="6">
    <source>
        <dbReference type="SAM" id="Phobius"/>
    </source>
</evidence>
<gene>
    <name evidence="8" type="ORF">HNR42_002104</name>
</gene>
<feature type="transmembrane region" description="Helical" evidence="6">
    <location>
        <begin position="280"/>
        <end position="299"/>
    </location>
</feature>
<evidence type="ECO:0000256" key="1">
    <source>
        <dbReference type="ARBA" id="ARBA00004651"/>
    </source>
</evidence>
<feature type="transmembrane region" description="Helical" evidence="6">
    <location>
        <begin position="339"/>
        <end position="361"/>
    </location>
</feature>
<dbReference type="AlphaFoldDB" id="A0A841I2R7"/>
<evidence type="ECO:0000256" key="2">
    <source>
        <dbReference type="ARBA" id="ARBA00022475"/>
    </source>
</evidence>
<accession>A0A841I2R7</accession>
<feature type="transmembrane region" description="Helical" evidence="6">
    <location>
        <begin position="42"/>
        <end position="66"/>
    </location>
</feature>
<feature type="transmembrane region" description="Helical" evidence="6">
    <location>
        <begin position="12"/>
        <end position="36"/>
    </location>
</feature>
<feature type="transmembrane region" description="Helical" evidence="6">
    <location>
        <begin position="305"/>
        <end position="327"/>
    </location>
</feature>
<protein>
    <submittedName>
        <fullName evidence="8">DHA3 family macrolide efflux protein-like MFS transporter</fullName>
    </submittedName>
</protein>
<reference evidence="8 9" key="1">
    <citation type="submission" date="2020-08" db="EMBL/GenBank/DDBJ databases">
        <title>Genomic Encyclopedia of Type Strains, Phase IV (KMG-IV): sequencing the most valuable type-strain genomes for metagenomic binning, comparative biology and taxonomic classification.</title>
        <authorList>
            <person name="Goeker M."/>
        </authorList>
    </citation>
    <scope>NUCLEOTIDE SEQUENCE [LARGE SCALE GENOMIC DNA]</scope>
    <source>
        <strain evidence="8 9">DSM 21458</strain>
    </source>
</reference>
<keyword evidence="3 6" id="KW-0812">Transmembrane</keyword>
<evidence type="ECO:0000313" key="9">
    <source>
        <dbReference type="Proteomes" id="UP000569951"/>
    </source>
</evidence>
<comment type="subcellular location">
    <subcellularLocation>
        <location evidence="1">Cell membrane</location>
        <topology evidence="1">Multi-pass membrane protein</topology>
    </subcellularLocation>
</comment>
<evidence type="ECO:0000256" key="3">
    <source>
        <dbReference type="ARBA" id="ARBA00022692"/>
    </source>
</evidence>
<dbReference type="PRINTS" id="PR01988">
    <property type="entry name" value="EXPORTERBACE"/>
</dbReference>
<dbReference type="PROSITE" id="PS50850">
    <property type="entry name" value="MFS"/>
    <property type="match status" value="1"/>
</dbReference>